<evidence type="ECO:0000313" key="1">
    <source>
        <dbReference type="EMBL" id="EMC95471.1"/>
    </source>
</evidence>
<reference evidence="1 2" key="1">
    <citation type="journal article" date="2012" name="PLoS Pathog.">
        <title>Diverse lifestyles and strategies of plant pathogenesis encoded in the genomes of eighteen Dothideomycetes fungi.</title>
        <authorList>
            <person name="Ohm R.A."/>
            <person name="Feau N."/>
            <person name="Henrissat B."/>
            <person name="Schoch C.L."/>
            <person name="Horwitz B.A."/>
            <person name="Barry K.W."/>
            <person name="Condon B.J."/>
            <person name="Copeland A.C."/>
            <person name="Dhillon B."/>
            <person name="Glaser F."/>
            <person name="Hesse C.N."/>
            <person name="Kosti I."/>
            <person name="LaButti K."/>
            <person name="Lindquist E.A."/>
            <person name="Lucas S."/>
            <person name="Salamov A.A."/>
            <person name="Bradshaw R.E."/>
            <person name="Ciuffetti L."/>
            <person name="Hamelin R.C."/>
            <person name="Kema G.H.J."/>
            <person name="Lawrence C."/>
            <person name="Scott J.A."/>
            <person name="Spatafora J.W."/>
            <person name="Turgeon B.G."/>
            <person name="de Wit P.J.G.M."/>
            <person name="Zhong S."/>
            <person name="Goodwin S.B."/>
            <person name="Grigoriev I.V."/>
        </authorList>
    </citation>
    <scope>NUCLEOTIDE SEQUENCE [LARGE SCALE GENOMIC DNA]</scope>
    <source>
        <strain evidence="1 2">UAMH 10762</strain>
    </source>
</reference>
<organism evidence="1 2">
    <name type="scientific">Baudoinia panamericana (strain UAMH 10762)</name>
    <name type="common">Angels' share fungus</name>
    <name type="synonym">Baudoinia compniacensis (strain UAMH 10762)</name>
    <dbReference type="NCBI Taxonomy" id="717646"/>
    <lineage>
        <taxon>Eukaryota</taxon>
        <taxon>Fungi</taxon>
        <taxon>Dikarya</taxon>
        <taxon>Ascomycota</taxon>
        <taxon>Pezizomycotina</taxon>
        <taxon>Dothideomycetes</taxon>
        <taxon>Dothideomycetidae</taxon>
        <taxon>Mycosphaerellales</taxon>
        <taxon>Teratosphaeriaceae</taxon>
        <taxon>Baudoinia</taxon>
    </lineage>
</organism>
<evidence type="ECO:0000313" key="2">
    <source>
        <dbReference type="Proteomes" id="UP000011761"/>
    </source>
</evidence>
<protein>
    <recommendedName>
        <fullName evidence="3">BTB domain-containing protein</fullName>
    </recommendedName>
</protein>
<sequence>MYTGSWIIPGRPEECPEIAINAYIQAERYGVFGLREKMNVAVTAWLDENWPNAASLQLIVNCCARVPATAALRNKLVEHWAHLISSPDGTGESKKALLNGIESVSTFTMDVMKIVQPRFAKASAETPPTNPKQYKCGNCAKVFAMDGVVNGNMWCVNCGLKRSASDWEKHLVK</sequence>
<gene>
    <name evidence="1" type="ORF">BAUCODRAFT_123907</name>
</gene>
<dbReference type="KEGG" id="bcom:BAUCODRAFT_123907"/>
<evidence type="ECO:0008006" key="3">
    <source>
        <dbReference type="Google" id="ProtNLM"/>
    </source>
</evidence>
<dbReference type="GeneID" id="19107827"/>
<dbReference type="EMBL" id="KB445557">
    <property type="protein sequence ID" value="EMC95471.1"/>
    <property type="molecule type" value="Genomic_DNA"/>
</dbReference>
<dbReference type="HOGENOM" id="CLU_1547257_0_0_1"/>
<dbReference type="AlphaFoldDB" id="M2MFQ5"/>
<name>M2MFQ5_BAUPA</name>
<proteinExistence type="predicted"/>
<dbReference type="STRING" id="717646.M2MFQ5"/>
<dbReference type="RefSeq" id="XP_007677919.1">
    <property type="nucleotide sequence ID" value="XM_007679729.1"/>
</dbReference>
<keyword evidence="2" id="KW-1185">Reference proteome</keyword>
<dbReference type="eggNOG" id="ENOG502RME6">
    <property type="taxonomic scope" value="Eukaryota"/>
</dbReference>
<dbReference type="Proteomes" id="UP000011761">
    <property type="component" value="Unassembled WGS sequence"/>
</dbReference>
<accession>M2MFQ5</accession>